<evidence type="ECO:0000313" key="2">
    <source>
        <dbReference type="EMBL" id="MPN40372.1"/>
    </source>
</evidence>
<accession>A0A645HPI0</accession>
<dbReference type="Pfam" id="PF04459">
    <property type="entry name" value="DUF512"/>
    <property type="match status" value="1"/>
</dbReference>
<dbReference type="AlphaFoldDB" id="A0A645HPI0"/>
<protein>
    <recommendedName>
        <fullName evidence="1">DUF512 domain-containing protein</fullName>
    </recommendedName>
</protein>
<dbReference type="InterPro" id="IPR007549">
    <property type="entry name" value="DUF512"/>
</dbReference>
<sequence length="128" mass="14078">MLYALEEQKPLQQPKRFLVAGGTSAHDFFAESYKQLLPYGITLDTRAIKNRFFGESVTVGGLITGGDLVEQLKGEDFGRALLIPRAMLKADEELFLDGMSKAEAEKALGTRIIPIATGEDLVEIIFSE</sequence>
<evidence type="ECO:0000259" key="1">
    <source>
        <dbReference type="Pfam" id="PF04459"/>
    </source>
</evidence>
<gene>
    <name evidence="2" type="ORF">SDC9_187908</name>
</gene>
<dbReference type="EMBL" id="VSSQ01096744">
    <property type="protein sequence ID" value="MPN40372.1"/>
    <property type="molecule type" value="Genomic_DNA"/>
</dbReference>
<comment type="caution">
    <text evidence="2">The sequence shown here is derived from an EMBL/GenBank/DDBJ whole genome shotgun (WGS) entry which is preliminary data.</text>
</comment>
<proteinExistence type="predicted"/>
<feature type="domain" description="DUF512" evidence="1">
    <location>
        <begin position="8"/>
        <end position="115"/>
    </location>
</feature>
<organism evidence="2">
    <name type="scientific">bioreactor metagenome</name>
    <dbReference type="NCBI Taxonomy" id="1076179"/>
    <lineage>
        <taxon>unclassified sequences</taxon>
        <taxon>metagenomes</taxon>
        <taxon>ecological metagenomes</taxon>
    </lineage>
</organism>
<name>A0A645HPI0_9ZZZZ</name>
<reference evidence="2" key="1">
    <citation type="submission" date="2019-08" db="EMBL/GenBank/DDBJ databases">
        <authorList>
            <person name="Kucharzyk K."/>
            <person name="Murdoch R.W."/>
            <person name="Higgins S."/>
            <person name="Loffler F."/>
        </authorList>
    </citation>
    <scope>NUCLEOTIDE SEQUENCE</scope>
</reference>